<dbReference type="AlphaFoldDB" id="A0A0C1JJS8"/>
<dbReference type="EMBL" id="JSAN01000133">
    <property type="protein sequence ID" value="KIC70861.1"/>
    <property type="molecule type" value="Genomic_DNA"/>
</dbReference>
<dbReference type="SUPFAM" id="SSF69304">
    <property type="entry name" value="Tricorn protease N-terminal domain"/>
    <property type="match status" value="1"/>
</dbReference>
<dbReference type="NCBIfam" id="NF002183">
    <property type="entry name" value="PRK01029.1"/>
    <property type="match status" value="1"/>
</dbReference>
<evidence type="ECO:0000256" key="3">
    <source>
        <dbReference type="SAM" id="SignalP"/>
    </source>
</evidence>
<dbReference type="Pfam" id="PF07676">
    <property type="entry name" value="PD40"/>
    <property type="match status" value="3"/>
</dbReference>
<accession>A0A0C1JJS8</accession>
<keyword evidence="3" id="KW-0732">Signal</keyword>
<evidence type="ECO:0000256" key="2">
    <source>
        <dbReference type="ARBA" id="ARBA00018228"/>
    </source>
</evidence>
<dbReference type="PATRIC" id="fig|362787.3.peg.1928"/>
<organism evidence="4 5">
    <name type="scientific">Candidatus Protochlamydia amoebophila</name>
    <dbReference type="NCBI Taxonomy" id="362787"/>
    <lineage>
        <taxon>Bacteria</taxon>
        <taxon>Pseudomonadati</taxon>
        <taxon>Chlamydiota</taxon>
        <taxon>Chlamydiia</taxon>
        <taxon>Parachlamydiales</taxon>
        <taxon>Parachlamydiaceae</taxon>
        <taxon>Candidatus Protochlamydia</taxon>
    </lineage>
</organism>
<feature type="chain" id="PRO_5014354222" description="Protein TolB homolog" evidence="3">
    <location>
        <begin position="39"/>
        <end position="477"/>
    </location>
</feature>
<dbReference type="PANTHER" id="PTHR36842:SF1">
    <property type="entry name" value="PROTEIN TOLB"/>
    <property type="match status" value="1"/>
</dbReference>
<name>A0A0C1JJS8_9BACT</name>
<dbReference type="Gene3D" id="3.40.50.10070">
    <property type="entry name" value="TolB, N-terminal domain"/>
    <property type="match status" value="1"/>
</dbReference>
<dbReference type="Gene3D" id="2.120.10.30">
    <property type="entry name" value="TolB, C-terminal domain"/>
    <property type="match status" value="2"/>
</dbReference>
<dbReference type="InterPro" id="IPR011659">
    <property type="entry name" value="WD40"/>
</dbReference>
<reference evidence="4 5" key="1">
    <citation type="journal article" date="2014" name="Mol. Biol. Evol.">
        <title>Massive expansion of Ubiquitination-related gene families within the Chlamydiae.</title>
        <authorList>
            <person name="Domman D."/>
            <person name="Collingro A."/>
            <person name="Lagkouvardos I."/>
            <person name="Gehre L."/>
            <person name="Weinmaier T."/>
            <person name="Rattei T."/>
            <person name="Subtil A."/>
            <person name="Horn M."/>
        </authorList>
    </citation>
    <scope>NUCLEOTIDE SEQUENCE [LARGE SCALE GENOMIC DNA]</scope>
    <source>
        <strain evidence="4 5">EI2</strain>
    </source>
</reference>
<dbReference type="InterPro" id="IPR011042">
    <property type="entry name" value="6-blade_b-propeller_TolB-like"/>
</dbReference>
<evidence type="ECO:0000256" key="1">
    <source>
        <dbReference type="ARBA" id="ARBA00009820"/>
    </source>
</evidence>
<gene>
    <name evidence="4" type="primary">tolB</name>
    <name evidence="4" type="ORF">DB44_FL00210</name>
</gene>
<evidence type="ECO:0000313" key="5">
    <source>
        <dbReference type="Proteomes" id="UP000031465"/>
    </source>
</evidence>
<dbReference type="SUPFAM" id="SSF52964">
    <property type="entry name" value="TolB, N-terminal domain"/>
    <property type="match status" value="1"/>
</dbReference>
<feature type="signal peptide" evidence="3">
    <location>
        <begin position="1"/>
        <end position="38"/>
    </location>
</feature>
<evidence type="ECO:0000313" key="4">
    <source>
        <dbReference type="EMBL" id="KIC70861.1"/>
    </source>
</evidence>
<comment type="similarity">
    <text evidence="1">Belongs to the TolB family.</text>
</comment>
<dbReference type="PANTHER" id="PTHR36842">
    <property type="entry name" value="PROTEIN TOLB HOMOLOG"/>
    <property type="match status" value="1"/>
</dbReference>
<proteinExistence type="inferred from homology"/>
<dbReference type="Proteomes" id="UP000031465">
    <property type="component" value="Unassembled WGS sequence"/>
</dbReference>
<protein>
    <recommendedName>
        <fullName evidence="2">Protein TolB homolog</fullName>
    </recommendedName>
</protein>
<sequence>MIKNPRNFMYAFFFKTSNHWIQFLICFCLSLAPFFAHSVDEDPIVVRLSTDSSLAPLYLAPFTIEQTNFSPSYLKQLEDILTFDLKHNGSTYLSKRNASNDQLANAGELEDLGIAQAWQAQNIFYVIKGIIKENFLQVFILSTNTQNLKKCDSVMLTGDLSQDRRLIHRIADTIHKALFGVEGVASTKILYTVKTPLVDNKQKLSSEVWEADYDGENARQITQEKSFCVNPTYIPPKKGFLSGNFLYVSYQAGQSKIYIANLKDGKGQRLLKLKGNQLMPTLSQQRDKIAFISDATGNPDLFLQLFNSETGVIGKPQQIFSAKLATQSTPSFNPDGTKVAFVSDKDGSPKIYVIAIPEPGTSLKNIKATLITKRNRESSAPAWSPDGTKIAYCSRTDGIRQIWIYDFTTNQEKQLTQGPINKENPSWAPNSLHLVYNSADTNDSQLYLINLNQTEATRITSGKGEKRYPNWELRFDR</sequence>
<comment type="caution">
    <text evidence="4">The sequence shown here is derived from an EMBL/GenBank/DDBJ whole genome shotgun (WGS) entry which is preliminary data.</text>
</comment>